<evidence type="ECO:0000313" key="11">
    <source>
        <dbReference type="Proteomes" id="UP000824083"/>
    </source>
</evidence>
<evidence type="ECO:0000256" key="5">
    <source>
        <dbReference type="ARBA" id="ARBA00022927"/>
    </source>
</evidence>
<comment type="caution">
    <text evidence="9">Lacks conserved residue(s) required for the propagation of feature annotation.</text>
</comment>
<dbReference type="PANTHER" id="PTHR33910">
    <property type="entry name" value="PROTEIN TRANSLOCASE SUBUNIT SECE"/>
    <property type="match status" value="1"/>
</dbReference>
<comment type="subunit">
    <text evidence="9">Component of the Sec protein translocase complex. Heterotrimer consisting of SecY, SecE and SecG subunits. The heterotrimers can form oligomers, although 1 heterotrimer is thought to be able to translocate proteins. Interacts with the ribosome. Interacts with SecDF, and other proteins may be involved. Interacts with SecA.</text>
</comment>
<evidence type="ECO:0000256" key="4">
    <source>
        <dbReference type="ARBA" id="ARBA00022692"/>
    </source>
</evidence>
<dbReference type="GO" id="GO:0043952">
    <property type="term" value="P:protein transport by the Sec complex"/>
    <property type="evidence" value="ECO:0007669"/>
    <property type="project" value="UniProtKB-UniRule"/>
</dbReference>
<dbReference type="InterPro" id="IPR001901">
    <property type="entry name" value="Translocase_SecE/Sec61-g"/>
</dbReference>
<evidence type="ECO:0000256" key="1">
    <source>
        <dbReference type="ARBA" id="ARBA00004370"/>
    </source>
</evidence>
<comment type="subcellular location">
    <subcellularLocation>
        <location evidence="1">Membrane</location>
    </subcellularLocation>
</comment>
<keyword evidence="7 9" id="KW-0811">Translocation</keyword>
<dbReference type="EMBL" id="DVMY01000031">
    <property type="protein sequence ID" value="HIU36962.1"/>
    <property type="molecule type" value="Genomic_DNA"/>
</dbReference>
<dbReference type="InterPro" id="IPR005807">
    <property type="entry name" value="SecE_bac"/>
</dbReference>
<dbReference type="Gene3D" id="1.20.5.1030">
    <property type="entry name" value="Preprotein translocase secy subunit"/>
    <property type="match status" value="1"/>
</dbReference>
<dbReference type="PANTHER" id="PTHR33910:SF1">
    <property type="entry name" value="PROTEIN TRANSLOCASE SUBUNIT SECE"/>
    <property type="match status" value="1"/>
</dbReference>
<organism evidence="10 11">
    <name type="scientific">Candidatus Aphodousia faecigallinarum</name>
    <dbReference type="NCBI Taxonomy" id="2840677"/>
    <lineage>
        <taxon>Bacteria</taxon>
        <taxon>Pseudomonadati</taxon>
        <taxon>Pseudomonadota</taxon>
        <taxon>Betaproteobacteria</taxon>
        <taxon>Burkholderiales</taxon>
        <taxon>Sutterellaceae</taxon>
        <taxon>Sutterellaceae incertae sedis</taxon>
        <taxon>Candidatus Aphodousia</taxon>
    </lineage>
</organism>
<keyword evidence="6 9" id="KW-1133">Transmembrane helix</keyword>
<dbReference type="Proteomes" id="UP000824083">
    <property type="component" value="Unassembled WGS sequence"/>
</dbReference>
<evidence type="ECO:0000256" key="8">
    <source>
        <dbReference type="ARBA" id="ARBA00023136"/>
    </source>
</evidence>
<dbReference type="GO" id="GO:0065002">
    <property type="term" value="P:intracellular protein transmembrane transport"/>
    <property type="evidence" value="ECO:0007669"/>
    <property type="project" value="UniProtKB-UniRule"/>
</dbReference>
<comment type="function">
    <text evidence="9">Essential subunit of the Sec protein translocation channel SecYEG. Clamps together the 2 halves of SecY. May contact the channel plug during translocation.</text>
</comment>
<accession>A0A9D1IGN5</accession>
<gene>
    <name evidence="9 10" type="primary">secE</name>
    <name evidence="10" type="ORF">IAC56_01600</name>
</gene>
<keyword evidence="4 9" id="KW-0812">Transmembrane</keyword>
<feature type="transmembrane region" description="Helical" evidence="9">
    <location>
        <begin position="42"/>
        <end position="62"/>
    </location>
</feature>
<dbReference type="NCBIfam" id="NF004371">
    <property type="entry name" value="PRK05740.1-1"/>
    <property type="match status" value="1"/>
</dbReference>
<dbReference type="HAMAP" id="MF_00422">
    <property type="entry name" value="SecE"/>
    <property type="match status" value="1"/>
</dbReference>
<feature type="transmembrane region" description="Helical" evidence="9">
    <location>
        <begin position="17"/>
        <end position="36"/>
    </location>
</feature>
<dbReference type="Pfam" id="PF00584">
    <property type="entry name" value="SecE"/>
    <property type="match status" value="1"/>
</dbReference>
<feature type="transmembrane region" description="Helical" evidence="9">
    <location>
        <begin position="98"/>
        <end position="121"/>
    </location>
</feature>
<comment type="caution">
    <text evidence="10">The sequence shown here is derived from an EMBL/GenBank/DDBJ whole genome shotgun (WGS) entry which is preliminary data.</text>
</comment>
<keyword evidence="8 9" id="KW-0472">Membrane</keyword>
<dbReference type="PROSITE" id="PS01067">
    <property type="entry name" value="SECE_SEC61G"/>
    <property type="match status" value="1"/>
</dbReference>
<dbReference type="GO" id="GO:0005886">
    <property type="term" value="C:plasma membrane"/>
    <property type="evidence" value="ECO:0007669"/>
    <property type="project" value="UniProtKB-UniRule"/>
</dbReference>
<evidence type="ECO:0000313" key="10">
    <source>
        <dbReference type="EMBL" id="HIU36962.1"/>
    </source>
</evidence>
<reference evidence="10" key="2">
    <citation type="journal article" date="2021" name="PeerJ">
        <title>Extensive microbial diversity within the chicken gut microbiome revealed by metagenomics and culture.</title>
        <authorList>
            <person name="Gilroy R."/>
            <person name="Ravi A."/>
            <person name="Getino M."/>
            <person name="Pursley I."/>
            <person name="Horton D.L."/>
            <person name="Alikhan N.F."/>
            <person name="Baker D."/>
            <person name="Gharbi K."/>
            <person name="Hall N."/>
            <person name="Watson M."/>
            <person name="Adriaenssens E.M."/>
            <person name="Foster-Nyarko E."/>
            <person name="Jarju S."/>
            <person name="Secka A."/>
            <person name="Antonio M."/>
            <person name="Oren A."/>
            <person name="Chaudhuri R.R."/>
            <person name="La Ragione R."/>
            <person name="Hildebrand F."/>
            <person name="Pallen M.J."/>
        </authorList>
    </citation>
    <scope>NUCLEOTIDE SEQUENCE</scope>
    <source>
        <strain evidence="10">7463</strain>
    </source>
</reference>
<keyword evidence="3 9" id="KW-1003">Cell membrane</keyword>
<evidence type="ECO:0000256" key="9">
    <source>
        <dbReference type="HAMAP-Rule" id="MF_00422"/>
    </source>
</evidence>
<name>A0A9D1IGN5_9BURK</name>
<evidence type="ECO:0000256" key="2">
    <source>
        <dbReference type="ARBA" id="ARBA00022448"/>
    </source>
</evidence>
<dbReference type="GO" id="GO:0008320">
    <property type="term" value="F:protein transmembrane transporter activity"/>
    <property type="evidence" value="ECO:0007669"/>
    <property type="project" value="UniProtKB-UniRule"/>
</dbReference>
<dbReference type="AlphaFoldDB" id="A0A9D1IGN5"/>
<dbReference type="InterPro" id="IPR038379">
    <property type="entry name" value="SecE_sf"/>
</dbReference>
<keyword evidence="5 9" id="KW-0653">Protein transport</keyword>
<dbReference type="GO" id="GO:0006605">
    <property type="term" value="P:protein targeting"/>
    <property type="evidence" value="ECO:0007669"/>
    <property type="project" value="UniProtKB-UniRule"/>
</dbReference>
<comment type="similarity">
    <text evidence="9">Belongs to the SecE/SEC61-gamma family.</text>
</comment>
<proteinExistence type="inferred from homology"/>
<dbReference type="GO" id="GO:0009306">
    <property type="term" value="P:protein secretion"/>
    <property type="evidence" value="ECO:0007669"/>
    <property type="project" value="UniProtKB-UniRule"/>
</dbReference>
<dbReference type="PRINTS" id="PR01650">
    <property type="entry name" value="SECETRNLCASE"/>
</dbReference>
<keyword evidence="2 9" id="KW-0813">Transport</keyword>
<protein>
    <recommendedName>
        <fullName evidence="9">Protein translocase subunit SecE</fullName>
    </recommendedName>
</protein>
<evidence type="ECO:0000256" key="3">
    <source>
        <dbReference type="ARBA" id="ARBA00022475"/>
    </source>
</evidence>
<sequence length="129" mass="14131">MSTQNAKPEEKTSGSDLALVSLAVIFALAGVCGFSFLSDQTLLVRLGVLIGGLVVALLLAWFSPSGKRFIVYGRESYDELRRVVWPTRKETLSSTGMVIAFVVVVAVFLFLVDMIVEWGLYDVLLKLSL</sequence>
<reference evidence="10" key="1">
    <citation type="submission" date="2020-10" db="EMBL/GenBank/DDBJ databases">
        <authorList>
            <person name="Gilroy R."/>
        </authorList>
    </citation>
    <scope>NUCLEOTIDE SEQUENCE</scope>
    <source>
        <strain evidence="10">7463</strain>
    </source>
</reference>
<evidence type="ECO:0000256" key="6">
    <source>
        <dbReference type="ARBA" id="ARBA00022989"/>
    </source>
</evidence>
<evidence type="ECO:0000256" key="7">
    <source>
        <dbReference type="ARBA" id="ARBA00023010"/>
    </source>
</evidence>
<dbReference type="NCBIfam" id="TIGR00964">
    <property type="entry name" value="secE_bact"/>
    <property type="match status" value="1"/>
</dbReference>